<protein>
    <submittedName>
        <fullName evidence="3">Uncharacterized protein</fullName>
    </submittedName>
</protein>
<accession>A0A6J5MXE0</accession>
<organism evidence="3">
    <name type="scientific">uncultured Caudovirales phage</name>
    <dbReference type="NCBI Taxonomy" id="2100421"/>
    <lineage>
        <taxon>Viruses</taxon>
        <taxon>Duplodnaviria</taxon>
        <taxon>Heunggongvirae</taxon>
        <taxon>Uroviricota</taxon>
        <taxon>Caudoviricetes</taxon>
        <taxon>Peduoviridae</taxon>
        <taxon>Maltschvirus</taxon>
        <taxon>Maltschvirus maltsch</taxon>
    </lineage>
</organism>
<gene>
    <name evidence="2" type="ORF">UFOVP298_31</name>
    <name evidence="3" type="ORF">UFOVP572_8</name>
</gene>
<evidence type="ECO:0000313" key="2">
    <source>
        <dbReference type="EMBL" id="CAB4136199.1"/>
    </source>
</evidence>
<feature type="region of interest" description="Disordered" evidence="1">
    <location>
        <begin position="74"/>
        <end position="113"/>
    </location>
</feature>
<name>A0A6J5MXE0_9CAUD</name>
<dbReference type="EMBL" id="LR796552">
    <property type="protein sequence ID" value="CAB4150621.1"/>
    <property type="molecule type" value="Genomic_DNA"/>
</dbReference>
<reference evidence="3" key="1">
    <citation type="submission" date="2020-04" db="EMBL/GenBank/DDBJ databases">
        <authorList>
            <person name="Chiriac C."/>
            <person name="Salcher M."/>
            <person name="Ghai R."/>
            <person name="Kavagutti S V."/>
        </authorList>
    </citation>
    <scope>NUCLEOTIDE SEQUENCE</scope>
</reference>
<sequence length="393" mass="37940">MANIKISELPPATVVNDVDDLVINQGGVTKKIARSLVKNAGTVTSVTAGTGLSGGPITGSGSLAVSYGSTAGTAAQGNDARLSDSRTPSGAAGGDLGGTYPNPTLNTVAVDKGGTGQTSYTDGQLLIGNSTGNTLAKAALTAGNGIVVTNGAGSISLGADFGTTSTKVTQGGTTVLKAGDTMTGKLVLGPSGVNAPLNLGANTNPTPVGGDMWMSNTNVLTWRGNNGATYPAASTVAINSFAASQIISVNVASSALGVTQGATGTGSGISVDLSNTSSTAAAVRITNLGTGDCLKVEDSATPDATPFVISAAGRVGIGVAADASAATNLDSGGIKLNNAGLTLSATISVGSGSPEGVVTANPGSLYLNLSGGANTSLFVKESGTATNTGWVGK</sequence>
<evidence type="ECO:0000313" key="3">
    <source>
        <dbReference type="EMBL" id="CAB4150621.1"/>
    </source>
</evidence>
<proteinExistence type="predicted"/>
<dbReference type="EMBL" id="LR796309">
    <property type="protein sequence ID" value="CAB4136199.1"/>
    <property type="molecule type" value="Genomic_DNA"/>
</dbReference>
<evidence type="ECO:0000256" key="1">
    <source>
        <dbReference type="SAM" id="MobiDB-lite"/>
    </source>
</evidence>